<proteinExistence type="inferred from homology"/>
<organism evidence="3 4">
    <name type="scientific">Hymenobacter tibetensis</name>
    <dbReference type="NCBI Taxonomy" id="497967"/>
    <lineage>
        <taxon>Bacteria</taxon>
        <taxon>Pseudomonadati</taxon>
        <taxon>Bacteroidota</taxon>
        <taxon>Cytophagia</taxon>
        <taxon>Cytophagales</taxon>
        <taxon>Hymenobacteraceae</taxon>
        <taxon>Hymenobacter</taxon>
    </lineage>
</organism>
<accession>A0ABY4CYP2</accession>
<evidence type="ECO:0000256" key="1">
    <source>
        <dbReference type="ARBA" id="ARBA00008791"/>
    </source>
</evidence>
<dbReference type="PANTHER" id="PTHR46268:SF6">
    <property type="entry name" value="UNIVERSAL STRESS PROTEIN UP12"/>
    <property type="match status" value="1"/>
</dbReference>
<keyword evidence="4" id="KW-1185">Reference proteome</keyword>
<dbReference type="PRINTS" id="PR01438">
    <property type="entry name" value="UNVRSLSTRESS"/>
</dbReference>
<evidence type="ECO:0000259" key="2">
    <source>
        <dbReference type="Pfam" id="PF00582"/>
    </source>
</evidence>
<comment type="similarity">
    <text evidence="1">Belongs to the universal stress protein A family.</text>
</comment>
<reference evidence="3 4" key="1">
    <citation type="submission" date="2022-03" db="EMBL/GenBank/DDBJ databases">
        <title>Hymenobactersp. isolated from the air.</title>
        <authorList>
            <person name="Won M."/>
            <person name="Kwon S.-W."/>
        </authorList>
    </citation>
    <scope>NUCLEOTIDE SEQUENCE [LARGE SCALE GENOMIC DNA]</scope>
    <source>
        <strain evidence="3 4">KACC 21982</strain>
    </source>
</reference>
<dbReference type="CDD" id="cd00293">
    <property type="entry name" value="USP-like"/>
    <property type="match status" value="1"/>
</dbReference>
<dbReference type="Proteomes" id="UP000831113">
    <property type="component" value="Chromosome"/>
</dbReference>
<dbReference type="Gene3D" id="3.40.50.620">
    <property type="entry name" value="HUPs"/>
    <property type="match status" value="1"/>
</dbReference>
<dbReference type="EMBL" id="CP094669">
    <property type="protein sequence ID" value="UOG75283.1"/>
    <property type="molecule type" value="Genomic_DNA"/>
</dbReference>
<evidence type="ECO:0000313" key="3">
    <source>
        <dbReference type="EMBL" id="UOG75283.1"/>
    </source>
</evidence>
<dbReference type="InterPro" id="IPR006016">
    <property type="entry name" value="UspA"/>
</dbReference>
<dbReference type="RefSeq" id="WP_243799269.1">
    <property type="nucleotide sequence ID" value="NZ_CP094669.1"/>
</dbReference>
<dbReference type="SUPFAM" id="SSF52402">
    <property type="entry name" value="Adenine nucleotide alpha hydrolases-like"/>
    <property type="match status" value="1"/>
</dbReference>
<gene>
    <name evidence="3" type="ORF">MTX78_01490</name>
</gene>
<dbReference type="PANTHER" id="PTHR46268">
    <property type="entry name" value="STRESS RESPONSE PROTEIN NHAX"/>
    <property type="match status" value="1"/>
</dbReference>
<dbReference type="Pfam" id="PF00582">
    <property type="entry name" value="Usp"/>
    <property type="match status" value="1"/>
</dbReference>
<protein>
    <submittedName>
        <fullName evidence="3">Universal stress protein</fullName>
    </submittedName>
</protein>
<evidence type="ECO:0000313" key="4">
    <source>
        <dbReference type="Proteomes" id="UP000831113"/>
    </source>
</evidence>
<dbReference type="InterPro" id="IPR014729">
    <property type="entry name" value="Rossmann-like_a/b/a_fold"/>
</dbReference>
<name>A0ABY4CYP2_9BACT</name>
<feature type="domain" description="UspA" evidence="2">
    <location>
        <begin position="6"/>
        <end position="132"/>
    </location>
</feature>
<sequence length="145" mass="14969">MTLSCILCPIDFSEATGPLVAYAAALAAGTGAELRLLHVLEPQPMLPGLSDLELAQQLARYHAAAEQAGAQVNTGIVPGAEAATEIVAEARRFSADMIVIGAHGRTGLSRFLMGGTAETVVRTAPCVTLLVKSPGAESTTYYKSA</sequence>
<dbReference type="InterPro" id="IPR006015">
    <property type="entry name" value="Universal_stress_UspA"/>
</dbReference>